<dbReference type="AlphaFoldDB" id="A0A6J2YJ94"/>
<protein>
    <submittedName>
        <fullName evidence="4">Uncharacterized protein LOC115887614</fullName>
    </submittedName>
</protein>
<accession>A0A6J2YJ94</accession>
<evidence type="ECO:0000259" key="2">
    <source>
        <dbReference type="PROSITE" id="PS51253"/>
    </source>
</evidence>
<evidence type="ECO:0000313" key="4">
    <source>
        <dbReference type="RefSeq" id="XP_030762940.1"/>
    </source>
</evidence>
<keyword evidence="1" id="KW-0238">DNA-binding</keyword>
<evidence type="ECO:0000256" key="1">
    <source>
        <dbReference type="ARBA" id="ARBA00023125"/>
    </source>
</evidence>
<reference evidence="4" key="1">
    <citation type="submission" date="2025-08" db="UniProtKB">
        <authorList>
            <consortium name="RefSeq"/>
        </authorList>
    </citation>
    <scope>IDENTIFICATION</scope>
    <source>
        <tissue evidence="4">Gonads</tissue>
    </source>
</reference>
<keyword evidence="3" id="KW-1185">Reference proteome</keyword>
<dbReference type="InterPro" id="IPR006600">
    <property type="entry name" value="HTH_CenpB_DNA-bd_dom"/>
</dbReference>
<dbReference type="InterPro" id="IPR050863">
    <property type="entry name" value="CenT-Element_Derived"/>
</dbReference>
<dbReference type="RefSeq" id="XP_030762940.1">
    <property type="nucleotide sequence ID" value="XM_030907080.1"/>
</dbReference>
<dbReference type="InParanoid" id="A0A6J2YJ94"/>
<dbReference type="PROSITE" id="PS51253">
    <property type="entry name" value="HTH_CENPB"/>
    <property type="match status" value="1"/>
</dbReference>
<dbReference type="GeneID" id="115887614"/>
<dbReference type="OrthoDB" id="7383979at2759"/>
<dbReference type="KEGG" id="soy:115887614"/>
<dbReference type="GO" id="GO:0003677">
    <property type="term" value="F:DNA binding"/>
    <property type="evidence" value="ECO:0007669"/>
    <property type="project" value="UniProtKB-KW"/>
</dbReference>
<feature type="domain" description="HTH CENPB-type" evidence="2">
    <location>
        <begin position="56"/>
        <end position="134"/>
    </location>
</feature>
<proteinExistence type="predicted"/>
<evidence type="ECO:0000313" key="3">
    <source>
        <dbReference type="Proteomes" id="UP000504635"/>
    </source>
</evidence>
<dbReference type="GO" id="GO:0005634">
    <property type="term" value="C:nucleus"/>
    <property type="evidence" value="ECO:0007669"/>
    <property type="project" value="TreeGrafter"/>
</dbReference>
<dbReference type="Proteomes" id="UP000504635">
    <property type="component" value="Unplaced"/>
</dbReference>
<name>A0A6J2YJ94_SITOR</name>
<gene>
    <name evidence="4" type="primary">LOC115887614</name>
</gene>
<organism evidence="3 4">
    <name type="scientific">Sitophilus oryzae</name>
    <name type="common">Rice weevil</name>
    <name type="synonym">Curculio oryzae</name>
    <dbReference type="NCBI Taxonomy" id="7048"/>
    <lineage>
        <taxon>Eukaryota</taxon>
        <taxon>Metazoa</taxon>
        <taxon>Ecdysozoa</taxon>
        <taxon>Arthropoda</taxon>
        <taxon>Hexapoda</taxon>
        <taxon>Insecta</taxon>
        <taxon>Pterygota</taxon>
        <taxon>Neoptera</taxon>
        <taxon>Endopterygota</taxon>
        <taxon>Coleoptera</taxon>
        <taxon>Polyphaga</taxon>
        <taxon>Cucujiformia</taxon>
        <taxon>Curculionidae</taxon>
        <taxon>Dryophthorinae</taxon>
        <taxon>Sitophilus</taxon>
    </lineage>
</organism>
<sequence>MFLNEQQMRYLLTESLAGKKRTVAADFEINFMTLQRFCKRHKQRENDGSDLPAHVGYKRTREVLPDDMESELAEYLLDRSKLYFGLSTKEIRRLAFEFAIKNNIVVRTNWTANQMASVDWLTNFLKHHPRLFLRIPEATSLSQGTNFNQTNVAAFFNLLKEVVDRYKFEPQDMYNVDEMGIATVQKPDRIVARKGAKQVGFVTSAERGTLVIFCFAANANGNLIPPMFLFFTKKLQGIFCK</sequence>
<dbReference type="PANTHER" id="PTHR19303:SF71">
    <property type="entry name" value="ZINC FINGER PHD-TYPE DOMAIN-CONTAINING PROTEIN"/>
    <property type="match status" value="1"/>
</dbReference>
<dbReference type="PANTHER" id="PTHR19303">
    <property type="entry name" value="TRANSPOSON"/>
    <property type="match status" value="1"/>
</dbReference>